<dbReference type="AlphaFoldDB" id="F3PP60"/>
<dbReference type="Proteomes" id="UP000003416">
    <property type="component" value="Unassembled WGS sequence"/>
</dbReference>
<dbReference type="HOGENOM" id="CLU_3164645_0_0_10"/>
<comment type="caution">
    <text evidence="1">The sequence shown here is derived from an EMBL/GenBank/DDBJ whole genome shotgun (WGS) entry which is preliminary data.</text>
</comment>
<keyword evidence="2" id="KW-1185">Reference proteome</keyword>
<evidence type="ECO:0000313" key="1">
    <source>
        <dbReference type="EMBL" id="EGF59428.1"/>
    </source>
</evidence>
<accession>F3PP60</accession>
<sequence length="47" mass="5174">MDVGSTTSGIGLPTFAVCFLNHRSLTILQTLCQQVFTYFVDDLSLGY</sequence>
<organism evidence="1 2">
    <name type="scientific">Bacteroides fluxus YIT 12057</name>
    <dbReference type="NCBI Taxonomy" id="763034"/>
    <lineage>
        <taxon>Bacteria</taxon>
        <taxon>Pseudomonadati</taxon>
        <taxon>Bacteroidota</taxon>
        <taxon>Bacteroidia</taxon>
        <taxon>Bacteroidales</taxon>
        <taxon>Bacteroidaceae</taxon>
        <taxon>Bacteroides</taxon>
    </lineage>
</organism>
<evidence type="ECO:0000313" key="2">
    <source>
        <dbReference type="Proteomes" id="UP000003416"/>
    </source>
</evidence>
<dbReference type="EMBL" id="AFBN01000009">
    <property type="protein sequence ID" value="EGF59428.1"/>
    <property type="molecule type" value="Genomic_DNA"/>
</dbReference>
<gene>
    <name evidence="1" type="ORF">HMPREF9446_00500</name>
</gene>
<name>F3PP60_9BACE</name>
<reference evidence="1 2" key="1">
    <citation type="submission" date="2011-02" db="EMBL/GenBank/DDBJ databases">
        <authorList>
            <person name="Weinstock G."/>
            <person name="Sodergren E."/>
            <person name="Clifton S."/>
            <person name="Fulton L."/>
            <person name="Fulton B."/>
            <person name="Courtney L."/>
            <person name="Fronick C."/>
            <person name="Harrison M."/>
            <person name="Strong C."/>
            <person name="Farmer C."/>
            <person name="Delahaunty K."/>
            <person name="Markovic C."/>
            <person name="Hall O."/>
            <person name="Minx P."/>
            <person name="Tomlinson C."/>
            <person name="Mitreva M."/>
            <person name="Hou S."/>
            <person name="Chen J."/>
            <person name="Wollam A."/>
            <person name="Pepin K.H."/>
            <person name="Johnson M."/>
            <person name="Bhonagiri V."/>
            <person name="Zhang X."/>
            <person name="Suruliraj S."/>
            <person name="Warren W."/>
            <person name="Chinwalla A."/>
            <person name="Mardis E.R."/>
            <person name="Wilson R.K."/>
        </authorList>
    </citation>
    <scope>NUCLEOTIDE SEQUENCE [LARGE SCALE GENOMIC DNA]</scope>
    <source>
        <strain evidence="1 2">YIT 12057</strain>
    </source>
</reference>
<protein>
    <submittedName>
        <fullName evidence="1">Uncharacterized protein</fullName>
    </submittedName>
</protein>
<proteinExistence type="predicted"/>